<sequence length="445" mass="46868">MAGIRRTLVSCCLLTGLSIPELTQAAEPVRMSRSRQREAVEAILAQPLDWTQPNSEPINIDGFIVHVREKHGLAIRWDAASLQMLGGSAEALFGNRLKQTSGPLLVWKDAAPSPHLKPYRPGSFDGLERRVTNFGPAGEAETTPAKSPGSAPSTYAPPAAVASISSIPADSPEAVTPTTEALPEALQPAPDQNQDASEPASEDDALPHQFLSARPISPSALALTGVTVGEALDQLLAAAAPPISGLNDEMPIITRAFTLDYLIDGRSVVITTRLRANAVKETRVYRIGQLKGLPPEQVAKTICHSIRPWSWRSQATEIADRLAARFPKGPFKLPSVAVANELLPQEIIQASGATLSVGPVVVPPTAIPVKPPELTAEDLAGVGQLLTGGAIAALEAVVNAVEIVHYGDPPTGVMEVLPGVLVITQSQSAHREIAALLEDLQAAAP</sequence>
<dbReference type="RefSeq" id="WP_197453694.1">
    <property type="nucleotide sequence ID" value="NZ_CP036271.1"/>
</dbReference>
<proteinExistence type="predicted"/>
<dbReference type="InParanoid" id="A0A517SMR4"/>
<dbReference type="AlphaFoldDB" id="A0A517SMR4"/>
<protein>
    <submittedName>
        <fullName evidence="2">Uncharacterized protein</fullName>
    </submittedName>
</protein>
<keyword evidence="3" id="KW-1185">Reference proteome</keyword>
<reference evidence="2 3" key="1">
    <citation type="submission" date="2019-02" db="EMBL/GenBank/DDBJ databases">
        <title>Deep-cultivation of Planctomycetes and their phenomic and genomic characterization uncovers novel biology.</title>
        <authorList>
            <person name="Wiegand S."/>
            <person name="Jogler M."/>
            <person name="Boedeker C."/>
            <person name="Pinto D."/>
            <person name="Vollmers J."/>
            <person name="Rivas-Marin E."/>
            <person name="Kohn T."/>
            <person name="Peeters S.H."/>
            <person name="Heuer A."/>
            <person name="Rast P."/>
            <person name="Oberbeckmann S."/>
            <person name="Bunk B."/>
            <person name="Jeske O."/>
            <person name="Meyerdierks A."/>
            <person name="Storesund J.E."/>
            <person name="Kallscheuer N."/>
            <person name="Luecker S."/>
            <person name="Lage O.M."/>
            <person name="Pohl T."/>
            <person name="Merkel B.J."/>
            <person name="Hornburger P."/>
            <person name="Mueller R.-W."/>
            <person name="Bruemmer F."/>
            <person name="Labrenz M."/>
            <person name="Spormann A.M."/>
            <person name="Op den Camp H."/>
            <person name="Overmann J."/>
            <person name="Amann R."/>
            <person name="Jetten M.S.M."/>
            <person name="Mascher T."/>
            <person name="Medema M.H."/>
            <person name="Devos D.P."/>
            <person name="Kaster A.-K."/>
            <person name="Ovreas L."/>
            <person name="Rohde M."/>
            <person name="Galperin M.Y."/>
            <person name="Jogler C."/>
        </authorList>
    </citation>
    <scope>NUCLEOTIDE SEQUENCE [LARGE SCALE GENOMIC DNA]</scope>
    <source>
        <strain evidence="2 3">Pan44</strain>
    </source>
</reference>
<dbReference type="EMBL" id="CP036271">
    <property type="protein sequence ID" value="QDT57413.1"/>
    <property type="molecule type" value="Genomic_DNA"/>
</dbReference>
<organism evidence="2 3">
    <name type="scientific">Caulifigura coniformis</name>
    <dbReference type="NCBI Taxonomy" id="2527983"/>
    <lineage>
        <taxon>Bacteria</taxon>
        <taxon>Pseudomonadati</taxon>
        <taxon>Planctomycetota</taxon>
        <taxon>Planctomycetia</taxon>
        <taxon>Planctomycetales</taxon>
        <taxon>Planctomycetaceae</taxon>
        <taxon>Caulifigura</taxon>
    </lineage>
</organism>
<feature type="region of interest" description="Disordered" evidence="1">
    <location>
        <begin position="109"/>
        <end position="157"/>
    </location>
</feature>
<gene>
    <name evidence="2" type="ORF">Pan44_54820</name>
</gene>
<name>A0A517SMR4_9PLAN</name>
<evidence type="ECO:0000256" key="1">
    <source>
        <dbReference type="SAM" id="MobiDB-lite"/>
    </source>
</evidence>
<evidence type="ECO:0000313" key="2">
    <source>
        <dbReference type="EMBL" id="QDT57413.1"/>
    </source>
</evidence>
<accession>A0A517SMR4</accession>
<dbReference type="Proteomes" id="UP000315700">
    <property type="component" value="Chromosome"/>
</dbReference>
<dbReference type="KEGG" id="ccos:Pan44_54820"/>
<evidence type="ECO:0000313" key="3">
    <source>
        <dbReference type="Proteomes" id="UP000315700"/>
    </source>
</evidence>